<dbReference type="Pfam" id="PF06977">
    <property type="entry name" value="SdiA-regulated"/>
    <property type="match status" value="1"/>
</dbReference>
<gene>
    <name evidence="4" type="ORF">EDC17_101046</name>
</gene>
<evidence type="ECO:0000256" key="2">
    <source>
        <dbReference type="ARBA" id="ARBA00022475"/>
    </source>
</evidence>
<accession>A0A4R3VUN5</accession>
<dbReference type="Proteomes" id="UP000295197">
    <property type="component" value="Unassembled WGS sequence"/>
</dbReference>
<dbReference type="Gene3D" id="2.130.10.10">
    <property type="entry name" value="YVTN repeat-like/Quinoprotein amine dehydrogenase"/>
    <property type="match status" value="1"/>
</dbReference>
<dbReference type="RefSeq" id="WP_132777144.1">
    <property type="nucleotide sequence ID" value="NZ_SMBZ01000010.1"/>
</dbReference>
<comment type="subcellular location">
    <subcellularLocation>
        <location evidence="1">Cell membrane</location>
    </subcellularLocation>
</comment>
<evidence type="ECO:0000313" key="4">
    <source>
        <dbReference type="EMBL" id="TCV18644.1"/>
    </source>
</evidence>
<proteinExistence type="predicted"/>
<dbReference type="EMBL" id="SMBZ01000010">
    <property type="protein sequence ID" value="TCV18644.1"/>
    <property type="molecule type" value="Genomic_DNA"/>
</dbReference>
<protein>
    <submittedName>
        <fullName evidence="4">Uncharacterized protein YjiK</fullName>
    </submittedName>
</protein>
<keyword evidence="2" id="KW-1003">Cell membrane</keyword>
<dbReference type="InterPro" id="IPR015943">
    <property type="entry name" value="WD40/YVTN_repeat-like_dom_sf"/>
</dbReference>
<comment type="caution">
    <text evidence="4">The sequence shown here is derived from an EMBL/GenBank/DDBJ whole genome shotgun (WGS) entry which is preliminary data.</text>
</comment>
<dbReference type="PROSITE" id="PS51257">
    <property type="entry name" value="PROKAR_LIPOPROTEIN"/>
    <property type="match status" value="1"/>
</dbReference>
<dbReference type="SUPFAM" id="SSF50969">
    <property type="entry name" value="YVTN repeat-like/Quinoprotein amine dehydrogenase"/>
    <property type="match status" value="1"/>
</dbReference>
<dbReference type="InterPro" id="IPR011044">
    <property type="entry name" value="Quino_amine_DH_bsu"/>
</dbReference>
<name>A0A4R3VUN5_9SPHI</name>
<organism evidence="4 5">
    <name type="scientific">Sphingobacterium alimentarium</name>
    <dbReference type="NCBI Taxonomy" id="797292"/>
    <lineage>
        <taxon>Bacteria</taxon>
        <taxon>Pseudomonadati</taxon>
        <taxon>Bacteroidota</taxon>
        <taxon>Sphingobacteriia</taxon>
        <taxon>Sphingobacteriales</taxon>
        <taxon>Sphingobacteriaceae</taxon>
        <taxon>Sphingobacterium</taxon>
    </lineage>
</organism>
<dbReference type="AlphaFoldDB" id="A0A4R3VUN5"/>
<evidence type="ECO:0000313" key="5">
    <source>
        <dbReference type="Proteomes" id="UP000295197"/>
    </source>
</evidence>
<reference evidence="4 5" key="1">
    <citation type="submission" date="2019-03" db="EMBL/GenBank/DDBJ databases">
        <title>Genomic Encyclopedia of Type Strains, Phase IV (KMG-IV): sequencing the most valuable type-strain genomes for metagenomic binning, comparative biology and taxonomic classification.</title>
        <authorList>
            <person name="Goeker M."/>
        </authorList>
    </citation>
    <scope>NUCLEOTIDE SEQUENCE [LARGE SCALE GENOMIC DNA]</scope>
    <source>
        <strain evidence="4 5">DSM 22362</strain>
    </source>
</reference>
<keyword evidence="3" id="KW-0472">Membrane</keyword>
<keyword evidence="5" id="KW-1185">Reference proteome</keyword>
<dbReference type="GO" id="GO:0005886">
    <property type="term" value="C:plasma membrane"/>
    <property type="evidence" value="ECO:0007669"/>
    <property type="project" value="UniProtKB-SubCell"/>
</dbReference>
<dbReference type="InterPro" id="IPR009722">
    <property type="entry name" value="YjiK/CarP"/>
</dbReference>
<evidence type="ECO:0000256" key="3">
    <source>
        <dbReference type="ARBA" id="ARBA00023136"/>
    </source>
</evidence>
<evidence type="ECO:0000256" key="1">
    <source>
        <dbReference type="ARBA" id="ARBA00004236"/>
    </source>
</evidence>
<sequence length="293" mass="33063">MKNIIFTLLIAVLIHILYSCQNASNGQQQSNQQTALLVNFVYDLANSKKYDLSSNLDEISGITFHPDNSNLLYAIQDEDGKVFTYDLSTEKVVDEFTFGKNGDYEGIATDGKYIYVLRSDGDIYYFPFEHNRDKNSVKIIKNVVPKGEYESLAYQAKDNSLLILCKECKVDKSKATLTGYKFGVLPDGSLNTPSSFAIDLQQLKSLDNTLSTQLKPAAITYNQHSNEWYILSSIDKVLIVADLDFHIKKVIPFKRSQFEQPEGMAISKEGHLYISSEMGNTSSASLYKFQMQK</sequence>
<dbReference type="OrthoDB" id="5292493at2"/>